<feature type="domain" description="NAD-dependent epimerase/dehydratase" evidence="5">
    <location>
        <begin position="1"/>
        <end position="260"/>
    </location>
</feature>
<sequence>MIGSWLITVLLKCGANVVAIDSWNDYYQCSIKMHSIGRLDEISRSCGNRLVKKMGKDYNSLSQKVSSALQDMAARAGVRPSMLEPDLFYSENVLGTENVFRLGIELNTQNIVFASSSAVYGKMKDGICSETLELAPPESFYGETKVLNEKYAADLGRKMKQQLEQQQQQQSQQQPQPQSQSTSQYSPPHSISLTGLRFFTCNGPMLGCSDIGRPDMAISQFVSMLRSKGERVLTMYGDGEFKRDYTFVFDVVEGICLSVISGINRQKVNDCELKIYNIGEDHTSSVKKIIVLL</sequence>
<gene>
    <name evidence="6" type="ORF">EZS28_025103</name>
</gene>
<dbReference type="OrthoDB" id="202470at2759"/>
<name>A0A5J4VAA5_9EUKA</name>
<evidence type="ECO:0000256" key="3">
    <source>
        <dbReference type="SAM" id="MobiDB-lite"/>
    </source>
</evidence>
<accession>A0A5J4VAA5</accession>
<protein>
    <recommendedName>
        <fullName evidence="5">NAD-dependent epimerase/dehydratase domain-containing protein</fullName>
    </recommendedName>
</protein>
<organism evidence="6 7">
    <name type="scientific">Streblomastix strix</name>
    <dbReference type="NCBI Taxonomy" id="222440"/>
    <lineage>
        <taxon>Eukaryota</taxon>
        <taxon>Metamonada</taxon>
        <taxon>Preaxostyla</taxon>
        <taxon>Oxymonadida</taxon>
        <taxon>Streblomastigidae</taxon>
        <taxon>Streblomastix</taxon>
    </lineage>
</organism>
<dbReference type="AlphaFoldDB" id="A0A5J4VAA5"/>
<dbReference type="PANTHER" id="PTHR43574">
    <property type="entry name" value="EPIMERASE-RELATED"/>
    <property type="match status" value="1"/>
</dbReference>
<dbReference type="InterPro" id="IPR036291">
    <property type="entry name" value="NAD(P)-bd_dom_sf"/>
</dbReference>
<dbReference type="Gene3D" id="3.40.50.720">
    <property type="entry name" value="NAD(P)-binding Rossmann-like Domain"/>
    <property type="match status" value="2"/>
</dbReference>
<keyword evidence="4" id="KW-0732">Signal</keyword>
<evidence type="ECO:0000259" key="5">
    <source>
        <dbReference type="Pfam" id="PF01370"/>
    </source>
</evidence>
<dbReference type="Proteomes" id="UP000324800">
    <property type="component" value="Unassembled WGS sequence"/>
</dbReference>
<dbReference type="InterPro" id="IPR001509">
    <property type="entry name" value="Epimerase_deHydtase"/>
</dbReference>
<feature type="compositionally biased region" description="Low complexity" evidence="3">
    <location>
        <begin position="162"/>
        <end position="188"/>
    </location>
</feature>
<evidence type="ECO:0000256" key="4">
    <source>
        <dbReference type="SAM" id="SignalP"/>
    </source>
</evidence>
<evidence type="ECO:0000313" key="7">
    <source>
        <dbReference type="Proteomes" id="UP000324800"/>
    </source>
</evidence>
<feature type="signal peptide" evidence="4">
    <location>
        <begin position="1"/>
        <end position="19"/>
    </location>
</feature>
<feature type="non-terminal residue" evidence="6">
    <location>
        <position position="293"/>
    </location>
</feature>
<evidence type="ECO:0000256" key="2">
    <source>
        <dbReference type="ARBA" id="ARBA00023027"/>
    </source>
</evidence>
<dbReference type="EMBL" id="SNRW01008539">
    <property type="protein sequence ID" value="KAA6379370.1"/>
    <property type="molecule type" value="Genomic_DNA"/>
</dbReference>
<dbReference type="SUPFAM" id="SSF51735">
    <property type="entry name" value="NAD(P)-binding Rossmann-fold domains"/>
    <property type="match status" value="1"/>
</dbReference>
<reference evidence="6 7" key="1">
    <citation type="submission" date="2019-03" db="EMBL/GenBank/DDBJ databases">
        <title>Single cell metagenomics reveals metabolic interactions within the superorganism composed of flagellate Streblomastix strix and complex community of Bacteroidetes bacteria on its surface.</title>
        <authorList>
            <person name="Treitli S.C."/>
            <person name="Kolisko M."/>
            <person name="Husnik F."/>
            <person name="Keeling P."/>
            <person name="Hampl V."/>
        </authorList>
    </citation>
    <scope>NUCLEOTIDE SEQUENCE [LARGE SCALE GENOMIC DNA]</scope>
    <source>
        <strain evidence="6">ST1C</strain>
    </source>
</reference>
<feature type="region of interest" description="Disordered" evidence="3">
    <location>
        <begin position="158"/>
        <end position="188"/>
    </location>
</feature>
<proteinExistence type="inferred from homology"/>
<evidence type="ECO:0000313" key="6">
    <source>
        <dbReference type="EMBL" id="KAA6379370.1"/>
    </source>
</evidence>
<evidence type="ECO:0000256" key="1">
    <source>
        <dbReference type="ARBA" id="ARBA00007637"/>
    </source>
</evidence>
<feature type="chain" id="PRO_5023806288" description="NAD-dependent epimerase/dehydratase domain-containing protein" evidence="4">
    <location>
        <begin position="20"/>
        <end position="293"/>
    </location>
</feature>
<comment type="similarity">
    <text evidence="1">Belongs to the NAD(P)-dependent epimerase/dehydratase family.</text>
</comment>
<dbReference type="Pfam" id="PF01370">
    <property type="entry name" value="Epimerase"/>
    <property type="match status" value="1"/>
</dbReference>
<comment type="caution">
    <text evidence="6">The sequence shown here is derived from an EMBL/GenBank/DDBJ whole genome shotgun (WGS) entry which is preliminary data.</text>
</comment>
<keyword evidence="2" id="KW-0520">NAD</keyword>